<sequence length="112" mass="12767">MDTLDKEEDGMFDGQVLTWVSNQHWSRAFAAERQKMIENYSKGLHILLAFMERSSGKLEELVAPKHPFLVDMLQDVRETEKAFSGRPVYIAASKKSTQEIVWIFVGGGTKMT</sequence>
<gene>
    <name evidence="1" type="ORF">CYCCA115_LOCUS7603</name>
</gene>
<dbReference type="Proteomes" id="UP001295423">
    <property type="component" value="Unassembled WGS sequence"/>
</dbReference>
<proteinExistence type="predicted"/>
<evidence type="ECO:0000313" key="2">
    <source>
        <dbReference type="Proteomes" id="UP001295423"/>
    </source>
</evidence>
<keyword evidence="2" id="KW-1185">Reference proteome</keyword>
<evidence type="ECO:0000313" key="1">
    <source>
        <dbReference type="EMBL" id="CAJ1941639.1"/>
    </source>
</evidence>
<comment type="caution">
    <text evidence="1">The sequence shown here is derived from an EMBL/GenBank/DDBJ whole genome shotgun (WGS) entry which is preliminary data.</text>
</comment>
<dbReference type="AlphaFoldDB" id="A0AAD2FLL3"/>
<protein>
    <submittedName>
        <fullName evidence="1">Uncharacterized protein</fullName>
    </submittedName>
</protein>
<organism evidence="1 2">
    <name type="scientific">Cylindrotheca closterium</name>
    <dbReference type="NCBI Taxonomy" id="2856"/>
    <lineage>
        <taxon>Eukaryota</taxon>
        <taxon>Sar</taxon>
        <taxon>Stramenopiles</taxon>
        <taxon>Ochrophyta</taxon>
        <taxon>Bacillariophyta</taxon>
        <taxon>Bacillariophyceae</taxon>
        <taxon>Bacillariophycidae</taxon>
        <taxon>Bacillariales</taxon>
        <taxon>Bacillariaceae</taxon>
        <taxon>Cylindrotheca</taxon>
    </lineage>
</organism>
<dbReference type="EMBL" id="CAKOGP040001050">
    <property type="protein sequence ID" value="CAJ1941639.1"/>
    <property type="molecule type" value="Genomic_DNA"/>
</dbReference>
<reference evidence="1" key="1">
    <citation type="submission" date="2023-08" db="EMBL/GenBank/DDBJ databases">
        <authorList>
            <person name="Audoor S."/>
            <person name="Bilcke G."/>
        </authorList>
    </citation>
    <scope>NUCLEOTIDE SEQUENCE</scope>
</reference>
<accession>A0AAD2FLL3</accession>
<name>A0AAD2FLL3_9STRA</name>